<dbReference type="GO" id="GO:0061630">
    <property type="term" value="F:ubiquitin protein ligase activity"/>
    <property type="evidence" value="ECO:0007669"/>
    <property type="project" value="InterPro"/>
</dbReference>
<feature type="compositionally biased region" description="Basic and acidic residues" evidence="1">
    <location>
        <begin position="98"/>
        <end position="109"/>
    </location>
</feature>
<dbReference type="InterPro" id="IPR040204">
    <property type="entry name" value="UBR7"/>
</dbReference>
<name>A0A0K8TYW4_BACLA</name>
<proteinExistence type="predicted"/>
<reference evidence="2" key="1">
    <citation type="submission" date="2015-06" db="EMBL/GenBank/DDBJ databases">
        <authorList>
            <person name="Hoefler B.C."/>
            <person name="Straight P.D."/>
        </authorList>
    </citation>
    <scope>NUCLEOTIDE SEQUENCE</scope>
</reference>
<dbReference type="GO" id="GO:0005737">
    <property type="term" value="C:cytoplasm"/>
    <property type="evidence" value="ECO:0007669"/>
    <property type="project" value="TreeGrafter"/>
</dbReference>
<dbReference type="EMBL" id="GDHF01032846">
    <property type="protein sequence ID" value="JAI19468.1"/>
    <property type="molecule type" value="Transcribed_RNA"/>
</dbReference>
<accession>A0A0K8TYW4</accession>
<feature type="region of interest" description="Disordered" evidence="1">
    <location>
        <begin position="82"/>
        <end position="109"/>
    </location>
</feature>
<dbReference type="GO" id="GO:0008270">
    <property type="term" value="F:zinc ion binding"/>
    <property type="evidence" value="ECO:0007669"/>
    <property type="project" value="InterPro"/>
</dbReference>
<evidence type="ECO:0000313" key="2">
    <source>
        <dbReference type="EMBL" id="JAI19468.1"/>
    </source>
</evidence>
<protein>
    <submittedName>
        <fullName evidence="2">Putative E3 ubiquitin-protein ligase UBR7</fullName>
    </submittedName>
</protein>
<dbReference type="AlphaFoldDB" id="A0A0K8TYW4"/>
<dbReference type="PANTHER" id="PTHR13513:SF9">
    <property type="entry name" value="E3 UBIQUITIN-PROTEIN LIGASE UBR7-RELATED"/>
    <property type="match status" value="1"/>
</dbReference>
<organism evidence="2">
    <name type="scientific">Bactrocera latifrons</name>
    <name type="common">Malaysian fruit fly</name>
    <name type="synonym">Chaetodacus latifrons</name>
    <dbReference type="NCBI Taxonomy" id="174628"/>
    <lineage>
        <taxon>Eukaryota</taxon>
        <taxon>Metazoa</taxon>
        <taxon>Ecdysozoa</taxon>
        <taxon>Arthropoda</taxon>
        <taxon>Hexapoda</taxon>
        <taxon>Insecta</taxon>
        <taxon>Pterygota</taxon>
        <taxon>Neoptera</taxon>
        <taxon>Endopterygota</taxon>
        <taxon>Diptera</taxon>
        <taxon>Brachycera</taxon>
        <taxon>Muscomorpha</taxon>
        <taxon>Tephritoidea</taxon>
        <taxon>Tephritidae</taxon>
        <taxon>Bactrocera</taxon>
        <taxon>Bactrocera</taxon>
    </lineage>
</organism>
<gene>
    <name evidence="2" type="primary">UBR7_0</name>
    <name evidence="2" type="ORF">c0_g1_i1</name>
</gene>
<dbReference type="PANTHER" id="PTHR13513">
    <property type="entry name" value="E3 UBIQUITIN-PROTEIN LIGASE UBR7"/>
    <property type="match status" value="1"/>
</dbReference>
<evidence type="ECO:0000256" key="1">
    <source>
        <dbReference type="SAM" id="MobiDB-lite"/>
    </source>
</evidence>
<sequence>MVCEKCMKKHIFLQDYTELVLDNSDEPLYKVSSENNSLCEDHDNKLRSDLDKSISDIMHMNAVETVLSEKIDESQVSPTIDVEVNTDTDGPDVKRRKIEKDSPLKTANEDSCLRPKAKSCYVGGATFWKCDWREALCKCGQCLELYKTEKVEYLLDPEDSATSYEERGKKRGEIESTYEQGIRALASIGRVQQIDAITEYNRMKDKLKEYLQTFAASKKSCHRSGYQSFFSKKCGVKKTLIWVNRIFVVNGELIYQVSKPCTYILKFARYISNL</sequence>
<dbReference type="OrthoDB" id="10262564at2759"/>